<keyword evidence="4" id="KW-1185">Reference proteome</keyword>
<organism evidence="2 4">
    <name type="scientific">Luteimicrobium album</name>
    <dbReference type="NCBI Taxonomy" id="1054550"/>
    <lineage>
        <taxon>Bacteria</taxon>
        <taxon>Bacillati</taxon>
        <taxon>Actinomycetota</taxon>
        <taxon>Actinomycetes</taxon>
        <taxon>Micrococcales</taxon>
        <taxon>Luteimicrobium</taxon>
    </lineage>
</organism>
<proteinExistence type="predicted"/>
<dbReference type="RefSeq" id="WP_284291173.1">
    <property type="nucleotide sequence ID" value="NZ_BSUK01000001.1"/>
</dbReference>
<evidence type="ECO:0000313" key="3">
    <source>
        <dbReference type="EMBL" id="GMA26745.1"/>
    </source>
</evidence>
<comment type="caution">
    <text evidence="2">The sequence shown here is derived from an EMBL/GenBank/DDBJ whole genome shotgun (WGS) entry which is preliminary data.</text>
</comment>
<dbReference type="Proteomes" id="UP001157091">
    <property type="component" value="Unassembled WGS sequence"/>
</dbReference>
<accession>A0ABQ6I7C9</accession>
<dbReference type="EMBL" id="BSUK01000001">
    <property type="protein sequence ID" value="GMA26683.1"/>
    <property type="molecule type" value="Genomic_DNA"/>
</dbReference>
<reference evidence="2" key="1">
    <citation type="journal article" date="2014" name="Int. J. Syst. Evol. Microbiol.">
        <title>Complete genome of a new Firmicutes species belonging to the dominant human colonic microbiota ('Ruminococcus bicirculans') reveals two chromosomes and a selective capacity to utilize plant glucans.</title>
        <authorList>
            <consortium name="NISC Comparative Sequencing Program"/>
            <person name="Wegmann U."/>
            <person name="Louis P."/>
            <person name="Goesmann A."/>
            <person name="Henrissat B."/>
            <person name="Duncan S.H."/>
            <person name="Flint H.J."/>
        </authorList>
    </citation>
    <scope>NUCLEOTIDE SEQUENCE</scope>
    <source>
        <strain evidence="2">NBRC 106348</strain>
    </source>
</reference>
<evidence type="ECO:0000313" key="1">
    <source>
        <dbReference type="EMBL" id="GMA22278.1"/>
    </source>
</evidence>
<dbReference type="EMBL" id="BSUK01000001">
    <property type="protein sequence ID" value="GMA22278.1"/>
    <property type="molecule type" value="Genomic_DNA"/>
</dbReference>
<evidence type="ECO:0000313" key="4">
    <source>
        <dbReference type="Proteomes" id="UP001157091"/>
    </source>
</evidence>
<protein>
    <submittedName>
        <fullName evidence="2">Uncharacterized protein</fullName>
    </submittedName>
</protein>
<reference evidence="2" key="3">
    <citation type="submission" date="2023-02" db="EMBL/GenBank/DDBJ databases">
        <authorList>
            <person name="Sun Q."/>
            <person name="Mori K."/>
        </authorList>
    </citation>
    <scope>NUCLEOTIDE SEQUENCE</scope>
    <source>
        <strain evidence="2">NBRC 106348</strain>
    </source>
</reference>
<dbReference type="EMBL" id="BSUK01000001">
    <property type="protein sequence ID" value="GMA26745.1"/>
    <property type="molecule type" value="Genomic_DNA"/>
</dbReference>
<reference evidence="4" key="2">
    <citation type="journal article" date="2019" name="Int. J. Syst. Evol. Microbiol.">
        <title>The Global Catalogue of Microorganisms (GCM) 10K type strain sequencing project: providing services to taxonomists for standard genome sequencing and annotation.</title>
        <authorList>
            <consortium name="The Broad Institute Genomics Platform"/>
            <consortium name="The Broad Institute Genome Sequencing Center for Infectious Disease"/>
            <person name="Wu L."/>
            <person name="Ma J."/>
        </authorList>
    </citation>
    <scope>NUCLEOTIDE SEQUENCE [LARGE SCALE GENOMIC DNA]</scope>
    <source>
        <strain evidence="4">NBRC 106348</strain>
    </source>
</reference>
<gene>
    <name evidence="1" type="ORF">GCM10025864_00370</name>
    <name evidence="2" type="ORF">GCM10025864_44420</name>
    <name evidence="3" type="ORF">GCM10025864_45040</name>
</gene>
<evidence type="ECO:0000313" key="2">
    <source>
        <dbReference type="EMBL" id="GMA26683.1"/>
    </source>
</evidence>
<sequence>MAEKASADALEAAIVKLAAKAQEAPGAHALEYSTAAKDLAEARAWLLNPAQPH</sequence>
<name>A0ABQ6I7C9_9MICO</name>